<dbReference type="PROSITE" id="PS51318">
    <property type="entry name" value="TAT"/>
    <property type="match status" value="1"/>
</dbReference>
<dbReference type="EMBL" id="CP047186">
    <property type="protein sequence ID" value="QHC54278.1"/>
    <property type="molecule type" value="Genomic_DNA"/>
</dbReference>
<accession>A0A166HXR7</accession>
<organism evidence="1 3">
    <name type="scientific">Rathayibacter tanaceti</name>
    <dbReference type="NCBI Taxonomy" id="1671680"/>
    <lineage>
        <taxon>Bacteria</taxon>
        <taxon>Bacillati</taxon>
        <taxon>Actinomycetota</taxon>
        <taxon>Actinomycetes</taxon>
        <taxon>Micrococcales</taxon>
        <taxon>Microbacteriaceae</taxon>
        <taxon>Rathayibacter</taxon>
    </lineage>
</organism>
<evidence type="ECO:0000313" key="2">
    <source>
        <dbReference type="EMBL" id="QHC54278.1"/>
    </source>
</evidence>
<evidence type="ECO:0000313" key="1">
    <source>
        <dbReference type="EMBL" id="KZX21314.1"/>
    </source>
</evidence>
<reference evidence="1 3" key="1">
    <citation type="submission" date="2015-08" db="EMBL/GenBank/DDBJ databases">
        <title>Draft Genome Sequence of Rathayibacter sp. Strain VKM Ac-2596 Isolated from Leaf Gall Induced by Plant-Parasitic Nematodes.</title>
        <authorList>
            <person name="Vasilenko O.V."/>
            <person name="Starodumova I.P."/>
            <person name="Tarlachkov S.V."/>
            <person name="Dorofeeva L.V."/>
            <person name="Evtushenko L.I."/>
        </authorList>
    </citation>
    <scope>NUCLEOTIDE SEQUENCE [LARGE SCALE GENOMIC DNA]</scope>
    <source>
        <strain evidence="1 3">VKM Ac-2596</strain>
    </source>
</reference>
<dbReference type="OrthoDB" id="5122649at2"/>
<dbReference type="InterPro" id="IPR006311">
    <property type="entry name" value="TAT_signal"/>
</dbReference>
<dbReference type="Proteomes" id="UP000465031">
    <property type="component" value="Chromosome"/>
</dbReference>
<dbReference type="KEGG" id="rte:GSU10_00460"/>
<sequence length="498" mass="52214">MTDHTPHSDQPESGRVQRRTIVQGAAWTVPIVAASVATPAFAASNPPLTPTLQWISVPNVKGCETGTFTARATTDGTTPAAGKATFVTPPSGWTWPDGGTNRRSVRTNSQGVASYQLVAPYRTNDDGTYNLTVTDNSLTDTDRARATTSDRSGLGDIIAWNPADSSYTVQAANQPVNGIVRFEATDNPTGSSTTLTLYENGDLWANGARRDTGVLQADTSASNATPGVTYLKNDGSSYVWSQANGIVRRETGISNTLSRDGVRFEAVENPSGDSTWMLLTGTDSSQRLVVNGVTASGNVTAADTGVTNNTPFVSFVTSDGAVWVRVNGANTRIGTITPGLAARIQRYEVVENSGGLSVIMIRDTNGGLSAIAQQPDLSWGPWTQLRSGGVAQADTGTTAGNPTIIYMSNGGAVQKITWTNGVASAEESQATEPSGSITDISRFEAAENANGFSTYAFLNGNELRANGARRDTGVVAMDVGVSGGRPLVYYIKPYTGCA</sequence>
<protein>
    <submittedName>
        <fullName evidence="1">Uncharacterized protein</fullName>
    </submittedName>
</protein>
<reference evidence="4" key="3">
    <citation type="submission" date="2019-12" db="EMBL/GenBank/DDBJ databases">
        <title>Complete and draft genome sequences of new strains and members of some known species of the genus Rathayibacter isolated from plants.</title>
        <authorList>
            <person name="Tarlachkov S.V."/>
            <person name="Starodumova I.P."/>
            <person name="Dorofeeva L.V."/>
            <person name="Prisyazhnaya N.V."/>
            <person name="Leyn S."/>
            <person name="Zlamal J."/>
            <person name="Elan M."/>
            <person name="Osterman A.L."/>
            <person name="Nadler S."/>
            <person name="Subbotin S.A."/>
            <person name="Evtushenko L.I."/>
        </authorList>
    </citation>
    <scope>NUCLEOTIDE SEQUENCE [LARGE SCALE GENOMIC DNA]</scope>
    <source>
        <strain evidence="4">VKM Ac-2761</strain>
    </source>
</reference>
<name>A0A166HXR7_9MICO</name>
<proteinExistence type="predicted"/>
<evidence type="ECO:0000313" key="3">
    <source>
        <dbReference type="Proteomes" id="UP000076717"/>
    </source>
</evidence>
<keyword evidence="3" id="KW-1185">Reference proteome</keyword>
<dbReference type="EMBL" id="LIIN01000044">
    <property type="protein sequence ID" value="KZX21314.1"/>
    <property type="molecule type" value="Genomic_DNA"/>
</dbReference>
<dbReference type="AlphaFoldDB" id="A0A166HXR7"/>
<gene>
    <name evidence="1" type="ORF">ACH61_01547</name>
    <name evidence="2" type="ORF">GSU10_00460</name>
</gene>
<reference evidence="2" key="2">
    <citation type="submission" date="2019-12" db="EMBL/GenBank/DDBJ databases">
        <title>Complete and Draft Genome Sequences of New Strains and Members of Some Known Species of the Genus Rathayibacter isolated from Plants.</title>
        <authorList>
            <person name="Tarlachkov S.V."/>
            <person name="Starodumova I.P."/>
            <person name="Dorofeeva L.V."/>
            <person name="Prisyazhnaya N.V."/>
            <person name="Leyn S.A."/>
            <person name="Zlamal J.E."/>
            <person name="Elane M.L."/>
            <person name="Osterman A.L."/>
            <person name="Nadler S.A."/>
            <person name="Subbotin S.A."/>
            <person name="Evtushenko L.I."/>
        </authorList>
    </citation>
    <scope>NUCLEOTIDE SEQUENCE</scope>
    <source>
        <strain evidence="2">VKM Ac-2761</strain>
    </source>
</reference>
<evidence type="ECO:0000313" key="4">
    <source>
        <dbReference type="Proteomes" id="UP000465031"/>
    </source>
</evidence>
<dbReference type="RefSeq" id="WP_068210409.1">
    <property type="nucleotide sequence ID" value="NZ_CP047186.1"/>
</dbReference>
<dbReference type="Proteomes" id="UP000076717">
    <property type="component" value="Unassembled WGS sequence"/>
</dbReference>